<dbReference type="PANTHER" id="PTHR43252">
    <property type="entry name" value="TRANSCRIPTIONAL REGULATOR YQJI"/>
    <property type="match status" value="1"/>
</dbReference>
<evidence type="ECO:0000313" key="3">
    <source>
        <dbReference type="Proteomes" id="UP000319716"/>
    </source>
</evidence>
<dbReference type="InterPro" id="IPR036390">
    <property type="entry name" value="WH_DNA-bd_sf"/>
</dbReference>
<dbReference type="InterPro" id="IPR005149">
    <property type="entry name" value="Tscrpt_reg_PadR_N"/>
</dbReference>
<reference evidence="2 3" key="1">
    <citation type="submission" date="2017-11" db="EMBL/GenBank/DDBJ databases">
        <title>Draft Genome Sequence of Sporolactobacillus inulinus NBRC 111894 Isolated from Koso, a Japanese Sugar-Vegetable Fermented Beverage.</title>
        <authorList>
            <person name="Chiou T.Y."/>
            <person name="Oshima K."/>
            <person name="Suda W."/>
            <person name="Hattori M."/>
            <person name="Takahashi T."/>
        </authorList>
    </citation>
    <scope>NUCLEOTIDE SEQUENCE [LARGE SCALE GENOMIC DNA]</scope>
    <source>
        <strain evidence="2 3">NBRC111894</strain>
    </source>
</reference>
<dbReference type="SUPFAM" id="SSF46785">
    <property type="entry name" value="Winged helix' DNA-binding domain"/>
    <property type="match status" value="1"/>
</dbReference>
<dbReference type="AlphaFoldDB" id="A0A4Y1ZHM2"/>
<sequence>MKTEEVVLGILHEKPRTGYEIVDVIKTIFSHFFDGSYASIYPVLHKLEKSGKVNKNAVVQERKTKQKHLLDYRTGTVTDRTTKVDCLYF</sequence>
<evidence type="ECO:0000259" key="1">
    <source>
        <dbReference type="Pfam" id="PF03551"/>
    </source>
</evidence>
<dbReference type="Proteomes" id="UP000319716">
    <property type="component" value="Unassembled WGS sequence"/>
</dbReference>
<dbReference type="InterPro" id="IPR036388">
    <property type="entry name" value="WH-like_DNA-bd_sf"/>
</dbReference>
<organism evidence="2 3">
    <name type="scientific">Sporolactobacillus inulinus</name>
    <dbReference type="NCBI Taxonomy" id="2078"/>
    <lineage>
        <taxon>Bacteria</taxon>
        <taxon>Bacillati</taxon>
        <taxon>Bacillota</taxon>
        <taxon>Bacilli</taxon>
        <taxon>Bacillales</taxon>
        <taxon>Sporolactobacillaceae</taxon>
        <taxon>Sporolactobacillus</taxon>
    </lineage>
</organism>
<protein>
    <submittedName>
        <fullName evidence="2">Transcriptional regulator, PadR family</fullName>
    </submittedName>
</protein>
<dbReference type="Gene3D" id="1.10.10.10">
    <property type="entry name" value="Winged helix-like DNA-binding domain superfamily/Winged helix DNA-binding domain"/>
    <property type="match status" value="1"/>
</dbReference>
<dbReference type="EMBL" id="BEXB01000048">
    <property type="protein sequence ID" value="GAY78404.1"/>
    <property type="molecule type" value="Genomic_DNA"/>
</dbReference>
<proteinExistence type="predicted"/>
<dbReference type="PANTHER" id="PTHR43252:SF6">
    <property type="entry name" value="NEGATIVE TRANSCRIPTION REGULATOR PADR"/>
    <property type="match status" value="1"/>
</dbReference>
<feature type="domain" description="Transcription regulator PadR N-terminal" evidence="1">
    <location>
        <begin position="7"/>
        <end position="66"/>
    </location>
</feature>
<gene>
    <name evidence="2" type="ORF">NBRC111894_3958</name>
</gene>
<name>A0A4Y1ZHM2_9BACL</name>
<accession>A0A4Y1ZHM2</accession>
<dbReference type="RefSeq" id="WP_262393378.1">
    <property type="nucleotide sequence ID" value="NZ_BEXB01000048.1"/>
</dbReference>
<comment type="caution">
    <text evidence="2">The sequence shown here is derived from an EMBL/GenBank/DDBJ whole genome shotgun (WGS) entry which is preliminary data.</text>
</comment>
<dbReference type="Pfam" id="PF03551">
    <property type="entry name" value="PadR"/>
    <property type="match status" value="1"/>
</dbReference>
<evidence type="ECO:0000313" key="2">
    <source>
        <dbReference type="EMBL" id="GAY78404.1"/>
    </source>
</evidence>